<evidence type="ECO:0000256" key="4">
    <source>
        <dbReference type="ARBA" id="ARBA00022980"/>
    </source>
</evidence>
<sequence>MSRSICSRCLSQQIPSPRLFPIPFAQAAAFSTTPSHSAAAKKKVVTKPGARQGTTLRLSKNKREAGGRPPAPGERKASRKKISLGNPNALEVQGLQDLTTDYASSAKLAEVEGRVLGLQEQSVEALKALEAFKHTQGWRYFRKPATLVRRETVDLAKAMEEAEESAEGAKRWVLCGEQGSGKSVLQLQAMVLAQQRGWVVVHLPDAQDIAIGHSSYVPSGDGKTYIQPHYTAALLSRIAAANQEVLSKLELSQTHDLPIPVQSNISLSRFAELGARDPEIAWPIYRALMSELTTPSATRPPLLFTMDAIDHIMRPSGYLDGDAKPLHSHDLAIVSHYLSFLNGSSPLPNGGMISASTTASNRPKSPTLSHVLATHTKPQQWDPHHGYTTSQTSTWDPYAPFDQRVADSLAGVEVKEIKGLSKEEAKGVMEFYALSGMLRGEVTERLVGEKWTLSGGGVFGELERGSVGMRV</sequence>
<dbReference type="AlphaFoldDB" id="A0A1V8TCE1"/>
<dbReference type="EMBL" id="NAJO01000011">
    <property type="protein sequence ID" value="OQO09035.1"/>
    <property type="molecule type" value="Genomic_DNA"/>
</dbReference>
<reference evidence="10" key="1">
    <citation type="submission" date="2017-03" db="EMBL/GenBank/DDBJ databases">
        <title>Genomes of endolithic fungi from Antarctica.</title>
        <authorList>
            <person name="Coleine C."/>
            <person name="Masonjones S."/>
            <person name="Stajich J.E."/>
        </authorList>
    </citation>
    <scope>NUCLEOTIDE SEQUENCE [LARGE SCALE GENOMIC DNA]</scope>
    <source>
        <strain evidence="10">CCFEE 5527</strain>
    </source>
</reference>
<dbReference type="PANTHER" id="PTHR12810:SF0">
    <property type="entry name" value="SMALL RIBOSOMAL SUBUNIT PROTEIN MS29"/>
    <property type="match status" value="1"/>
</dbReference>
<gene>
    <name evidence="9" type="ORF">B0A48_05926</name>
</gene>
<dbReference type="Pfam" id="PF10236">
    <property type="entry name" value="DAP3"/>
    <property type="match status" value="1"/>
</dbReference>
<keyword evidence="4" id="KW-0689">Ribosomal protein</keyword>
<keyword evidence="6" id="KW-0687">Ribonucleoprotein</keyword>
<evidence type="ECO:0000256" key="5">
    <source>
        <dbReference type="ARBA" id="ARBA00023128"/>
    </source>
</evidence>
<dbReference type="GO" id="GO:0005763">
    <property type="term" value="C:mitochondrial small ribosomal subunit"/>
    <property type="evidence" value="ECO:0007669"/>
    <property type="project" value="TreeGrafter"/>
</dbReference>
<comment type="caution">
    <text evidence="9">The sequence shown here is derived from an EMBL/GenBank/DDBJ whole genome shotgun (WGS) entry which is preliminary data.</text>
</comment>
<evidence type="ECO:0000256" key="8">
    <source>
        <dbReference type="SAM" id="MobiDB-lite"/>
    </source>
</evidence>
<keyword evidence="3" id="KW-0809">Transit peptide</keyword>
<evidence type="ECO:0000256" key="7">
    <source>
        <dbReference type="ARBA" id="ARBA00035140"/>
    </source>
</evidence>
<feature type="region of interest" description="Disordered" evidence="8">
    <location>
        <begin position="59"/>
        <end position="85"/>
    </location>
</feature>
<protein>
    <recommendedName>
        <fullName evidence="7">Small ribosomal subunit protein mS29</fullName>
    </recommendedName>
</protein>
<organism evidence="9 10">
    <name type="scientific">Cryoendolithus antarcticus</name>
    <dbReference type="NCBI Taxonomy" id="1507870"/>
    <lineage>
        <taxon>Eukaryota</taxon>
        <taxon>Fungi</taxon>
        <taxon>Dikarya</taxon>
        <taxon>Ascomycota</taxon>
        <taxon>Pezizomycotina</taxon>
        <taxon>Dothideomycetes</taxon>
        <taxon>Dothideomycetidae</taxon>
        <taxon>Cladosporiales</taxon>
        <taxon>Cladosporiaceae</taxon>
        <taxon>Cryoendolithus</taxon>
    </lineage>
</organism>
<dbReference type="GO" id="GO:0003735">
    <property type="term" value="F:structural constituent of ribosome"/>
    <property type="evidence" value="ECO:0007669"/>
    <property type="project" value="TreeGrafter"/>
</dbReference>
<dbReference type="FunCoup" id="A0A1V8TCE1">
    <property type="interactions" value="155"/>
</dbReference>
<dbReference type="InParanoid" id="A0A1V8TCE1"/>
<evidence type="ECO:0000256" key="2">
    <source>
        <dbReference type="ARBA" id="ARBA00009863"/>
    </source>
</evidence>
<accession>A0A1V8TCE1</accession>
<keyword evidence="10" id="KW-1185">Reference proteome</keyword>
<evidence type="ECO:0000313" key="10">
    <source>
        <dbReference type="Proteomes" id="UP000192596"/>
    </source>
</evidence>
<dbReference type="STRING" id="1507870.A0A1V8TCE1"/>
<dbReference type="PANTHER" id="PTHR12810">
    <property type="entry name" value="MITOCHONDRIAL 28S RIBOSOMAL PROTEIN S29"/>
    <property type="match status" value="1"/>
</dbReference>
<evidence type="ECO:0000256" key="6">
    <source>
        <dbReference type="ARBA" id="ARBA00023274"/>
    </source>
</evidence>
<comment type="subcellular location">
    <subcellularLocation>
        <location evidence="1">Mitochondrion</location>
    </subcellularLocation>
</comment>
<comment type="similarity">
    <text evidence="2">Belongs to the mitochondrion-specific ribosomal protein mS29 family.</text>
</comment>
<dbReference type="OrthoDB" id="274828at2759"/>
<evidence type="ECO:0000313" key="9">
    <source>
        <dbReference type="EMBL" id="OQO09035.1"/>
    </source>
</evidence>
<dbReference type="Proteomes" id="UP000192596">
    <property type="component" value="Unassembled WGS sequence"/>
</dbReference>
<keyword evidence="5" id="KW-0496">Mitochondrion</keyword>
<evidence type="ECO:0000256" key="1">
    <source>
        <dbReference type="ARBA" id="ARBA00004173"/>
    </source>
</evidence>
<name>A0A1V8TCE1_9PEZI</name>
<dbReference type="InterPro" id="IPR019368">
    <property type="entry name" value="Ribosomal_mS29"/>
</dbReference>
<evidence type="ECO:0000256" key="3">
    <source>
        <dbReference type="ARBA" id="ARBA00022946"/>
    </source>
</evidence>
<proteinExistence type="inferred from homology"/>